<dbReference type="SUPFAM" id="SSF53474">
    <property type="entry name" value="alpha/beta-Hydrolases"/>
    <property type="match status" value="1"/>
</dbReference>
<dbReference type="InterPro" id="IPR050471">
    <property type="entry name" value="AB_hydrolase"/>
</dbReference>
<dbReference type="Pfam" id="PF00561">
    <property type="entry name" value="Abhydrolase_1"/>
    <property type="match status" value="1"/>
</dbReference>
<feature type="domain" description="AB hydrolase-1" evidence="1">
    <location>
        <begin position="42"/>
        <end position="293"/>
    </location>
</feature>
<evidence type="ECO:0000313" key="3">
    <source>
        <dbReference type="Proteomes" id="UP000032221"/>
    </source>
</evidence>
<comment type="caution">
    <text evidence="2">The sequence shown here is derived from an EMBL/GenBank/DDBJ whole genome shotgun (WGS) entry which is preliminary data.</text>
</comment>
<dbReference type="GO" id="GO:0003824">
    <property type="term" value="F:catalytic activity"/>
    <property type="evidence" value="ECO:0007669"/>
    <property type="project" value="UniProtKB-ARBA"/>
</dbReference>
<accession>A0A0D1L0S5</accession>
<dbReference type="RefSeq" id="WP_043987565.1">
    <property type="nucleotide sequence ID" value="NZ_JXST01000040.1"/>
</dbReference>
<dbReference type="AlphaFoldDB" id="A0A0D1L0S5"/>
<dbReference type="InterPro" id="IPR000073">
    <property type="entry name" value="AB_hydrolase_1"/>
</dbReference>
<dbReference type="PATRIC" id="fig|280871.6.peg.4854"/>
<reference evidence="2 3" key="1">
    <citation type="submission" date="2015-01" db="EMBL/GenBank/DDBJ databases">
        <title>Genome sequence of Mycobacterium llatzerense and Mycobacterium immunogenum recovered from brain abscess.</title>
        <authorList>
            <person name="Greninger A.L."/>
            <person name="Langelier C."/>
            <person name="Cunningham G."/>
            <person name="Chiu C.Y."/>
            <person name="Miller S."/>
        </authorList>
    </citation>
    <scope>NUCLEOTIDE SEQUENCE [LARGE SCALE GENOMIC DNA]</scope>
    <source>
        <strain evidence="2 3">CLUC14</strain>
    </source>
</reference>
<dbReference type="EMBL" id="JXST01000040">
    <property type="protein sequence ID" value="KIU14625.1"/>
    <property type="molecule type" value="Genomic_DNA"/>
</dbReference>
<protein>
    <recommendedName>
        <fullName evidence="1">AB hydrolase-1 domain-containing protein</fullName>
    </recommendedName>
</protein>
<dbReference type="STRING" id="280871.TL10_23460"/>
<organism evidence="2 3">
    <name type="scientific">Mycolicibacterium llatzerense</name>
    <dbReference type="NCBI Taxonomy" id="280871"/>
    <lineage>
        <taxon>Bacteria</taxon>
        <taxon>Bacillati</taxon>
        <taxon>Actinomycetota</taxon>
        <taxon>Actinomycetes</taxon>
        <taxon>Mycobacteriales</taxon>
        <taxon>Mycobacteriaceae</taxon>
        <taxon>Mycolicibacterium</taxon>
    </lineage>
</organism>
<keyword evidence="3" id="KW-1185">Reference proteome</keyword>
<dbReference type="PANTHER" id="PTHR43433:SF1">
    <property type="entry name" value="BLL5160 PROTEIN"/>
    <property type="match status" value="1"/>
</dbReference>
<name>A0A0D1L0S5_9MYCO</name>
<dbReference type="OrthoDB" id="5422338at2"/>
<evidence type="ECO:0000313" key="2">
    <source>
        <dbReference type="EMBL" id="KIU14625.1"/>
    </source>
</evidence>
<dbReference type="Gene3D" id="3.40.50.1820">
    <property type="entry name" value="alpha/beta hydrolase"/>
    <property type="match status" value="1"/>
</dbReference>
<sequence>MTVCTVPHAAPAARSVHQTILTRDGVSLSVHDSGPVDAEHTVALLHGLCQGAGSWQVIEKALHELLGGAVRVIRYDHRGHGDSSCAPMSTYHVDQLADDFTDVLMALRVSGSLTVAGHSLGGMAAMSYSARSVDRQPVRPQGLVLVATAAGRLCDRGLGRLLSTPAPDFLSALVAHTPAYAAEHAVRALARPVCELVGLCRGCARAERRVLCAMCSAALSTTALSTAAGFLPHLRRFDQRAVLGNIGAATTILSGAADTVTPAAHAYEMASAIPGARHRQFHGAGHMLLHERPMPVADEIAAVVRSLRTVVSGVGA</sequence>
<dbReference type="InterPro" id="IPR029058">
    <property type="entry name" value="AB_hydrolase_fold"/>
</dbReference>
<proteinExistence type="predicted"/>
<evidence type="ECO:0000259" key="1">
    <source>
        <dbReference type="Pfam" id="PF00561"/>
    </source>
</evidence>
<dbReference type="PANTHER" id="PTHR43433">
    <property type="entry name" value="HYDROLASE, ALPHA/BETA FOLD FAMILY PROTEIN"/>
    <property type="match status" value="1"/>
</dbReference>
<gene>
    <name evidence="2" type="ORF">TL10_23460</name>
</gene>
<dbReference type="Proteomes" id="UP000032221">
    <property type="component" value="Unassembled WGS sequence"/>
</dbReference>